<evidence type="ECO:0000313" key="5">
    <source>
        <dbReference type="Proteomes" id="UP000199800"/>
    </source>
</evidence>
<dbReference type="CDD" id="cd03673">
    <property type="entry name" value="NUDIX_Ap6A_hydrolase"/>
    <property type="match status" value="1"/>
</dbReference>
<dbReference type="InterPro" id="IPR020476">
    <property type="entry name" value="Nudix_hydrolase"/>
</dbReference>
<organism evidence="4 5">
    <name type="scientific">[Clostridium] polysaccharolyticum</name>
    <dbReference type="NCBI Taxonomy" id="29364"/>
    <lineage>
        <taxon>Bacteria</taxon>
        <taxon>Bacillati</taxon>
        <taxon>Bacillota</taxon>
        <taxon>Clostridia</taxon>
        <taxon>Lachnospirales</taxon>
        <taxon>Lachnospiraceae</taxon>
    </lineage>
</organism>
<dbReference type="InterPro" id="IPR051325">
    <property type="entry name" value="Nudix_hydrolase_domain"/>
</dbReference>
<dbReference type="PRINTS" id="PR00502">
    <property type="entry name" value="NUDIXFAMILY"/>
</dbReference>
<dbReference type="PROSITE" id="PS51462">
    <property type="entry name" value="NUDIX"/>
    <property type="match status" value="1"/>
</dbReference>
<keyword evidence="1 2" id="KW-0378">Hydrolase</keyword>
<evidence type="ECO:0000259" key="3">
    <source>
        <dbReference type="PROSITE" id="PS51462"/>
    </source>
</evidence>
<proteinExistence type="inferred from homology"/>
<protein>
    <submittedName>
        <fullName evidence="4">NUDIX domain-containing protein</fullName>
    </submittedName>
</protein>
<evidence type="ECO:0000313" key="4">
    <source>
        <dbReference type="EMBL" id="SET01101.1"/>
    </source>
</evidence>
<evidence type="ECO:0000256" key="1">
    <source>
        <dbReference type="ARBA" id="ARBA00022801"/>
    </source>
</evidence>
<dbReference type="RefSeq" id="WP_092477328.1">
    <property type="nucleotide sequence ID" value="NZ_FOHN01000006.1"/>
</dbReference>
<evidence type="ECO:0000256" key="2">
    <source>
        <dbReference type="RuleBase" id="RU003476"/>
    </source>
</evidence>
<dbReference type="Pfam" id="PF00293">
    <property type="entry name" value="NUDIX"/>
    <property type="match status" value="1"/>
</dbReference>
<dbReference type="AlphaFoldDB" id="A0A1I0B2X8"/>
<dbReference type="Gene3D" id="3.90.79.10">
    <property type="entry name" value="Nucleoside Triphosphate Pyrophosphohydrolase"/>
    <property type="match status" value="1"/>
</dbReference>
<dbReference type="STRING" id="29364.SAMN04487772_106143"/>
<dbReference type="OrthoDB" id="9816289at2"/>
<dbReference type="SUPFAM" id="SSF55811">
    <property type="entry name" value="Nudix"/>
    <property type="match status" value="1"/>
</dbReference>
<comment type="similarity">
    <text evidence="2">Belongs to the Nudix hydrolase family.</text>
</comment>
<dbReference type="PANTHER" id="PTHR21340">
    <property type="entry name" value="DIADENOSINE 5,5-P1,P4-TETRAPHOSPHATE PYROPHOSPHOHYDROLASE MUTT"/>
    <property type="match status" value="1"/>
</dbReference>
<dbReference type="GO" id="GO:0004081">
    <property type="term" value="F:bis(5'-nucleosyl)-tetraphosphatase (asymmetrical) activity"/>
    <property type="evidence" value="ECO:0007669"/>
    <property type="project" value="TreeGrafter"/>
</dbReference>
<dbReference type="EMBL" id="FOHN01000006">
    <property type="protein sequence ID" value="SET01101.1"/>
    <property type="molecule type" value="Genomic_DNA"/>
</dbReference>
<sequence>MVEATSCGGVVIFRGKILLLYKNYKNKYEGWVLPKGTVEAGEEFKETALREVKEETGVSASIIKYVGKSQYNFNTPQDTVTKDVHWYLMMADSYYSKPQREEFFMDSGYYKFHEAFHLLKFSNEKQILEKAYNEYVYLKKSNLWGCKKYF</sequence>
<dbReference type="PANTHER" id="PTHR21340:SF0">
    <property type="entry name" value="BIS(5'-NUCLEOSYL)-TETRAPHOSPHATASE [ASYMMETRICAL]"/>
    <property type="match status" value="1"/>
</dbReference>
<dbReference type="InterPro" id="IPR000086">
    <property type="entry name" value="NUDIX_hydrolase_dom"/>
</dbReference>
<dbReference type="InterPro" id="IPR020084">
    <property type="entry name" value="NUDIX_hydrolase_CS"/>
</dbReference>
<keyword evidence="5" id="KW-1185">Reference proteome</keyword>
<dbReference type="GO" id="GO:0006167">
    <property type="term" value="P:AMP biosynthetic process"/>
    <property type="evidence" value="ECO:0007669"/>
    <property type="project" value="TreeGrafter"/>
</dbReference>
<name>A0A1I0B2X8_9FIRM</name>
<accession>A0A1I0B2X8</accession>
<dbReference type="Proteomes" id="UP000199800">
    <property type="component" value="Unassembled WGS sequence"/>
</dbReference>
<feature type="domain" description="Nudix hydrolase" evidence="3">
    <location>
        <begin position="3"/>
        <end position="133"/>
    </location>
</feature>
<dbReference type="GO" id="GO:0006754">
    <property type="term" value="P:ATP biosynthetic process"/>
    <property type="evidence" value="ECO:0007669"/>
    <property type="project" value="TreeGrafter"/>
</dbReference>
<gene>
    <name evidence="4" type="ORF">SAMN04487772_106143</name>
</gene>
<dbReference type="InterPro" id="IPR015797">
    <property type="entry name" value="NUDIX_hydrolase-like_dom_sf"/>
</dbReference>
<reference evidence="4 5" key="1">
    <citation type="submission" date="2016-10" db="EMBL/GenBank/DDBJ databases">
        <authorList>
            <person name="de Groot N.N."/>
        </authorList>
    </citation>
    <scope>NUCLEOTIDE SEQUENCE [LARGE SCALE GENOMIC DNA]</scope>
    <source>
        <strain evidence="4 5">DSM 1801</strain>
    </source>
</reference>
<dbReference type="PROSITE" id="PS00893">
    <property type="entry name" value="NUDIX_BOX"/>
    <property type="match status" value="1"/>
</dbReference>